<evidence type="ECO:0000313" key="3">
    <source>
        <dbReference type="EMBL" id="EJK45538.1"/>
    </source>
</evidence>
<protein>
    <submittedName>
        <fullName evidence="3">Uncharacterized protein</fullName>
    </submittedName>
</protein>
<evidence type="ECO:0000256" key="1">
    <source>
        <dbReference type="SAM" id="MobiDB-lite"/>
    </source>
</evidence>
<sequence length="646" mass="70619">MFLLPSIGAWVADGLVLYLFWGSDGDGAVDDAGDKTTPSRTLLRLALTSSEEHDASQPAGTILSADHDSKLLGISADEVAAHTKYLAVLATIRLVLLSFPLSYAAYSGARVPCVIAQYIFHGVCGMVVVSHMLAVLVLNPTGFEDHGETVNPIDGLVPVKDGDGMTGDAWTLLSLSLIAILLHFLIVLHVRSTGGQLQDGYEERRERRKRLAYSSSNLVALGRDNEMALDGVRMNDQLLLPNSSGTLTMKERFMCLPDQYGAFVMETQSRFDAARRMWLERLEMLRQGDPNNSSHGDGRLNSDADFVPSPTRNSESTNLIANAINSAATNASRLIQRPDPFKVLLQLFAYEDVWSNNRLELAFSIATSGEIDKPAQECAALSFYAPQLLSFLLHGAYFDVSQKLEKWILQKCNEDFHFAHRCFWFLRAWCMGDDSIQSSTNDNLIGFEKNLYTARHKRSSSRHSLDPPTAWNEYSEAAGSMDARGAAKFAPDEEVMIRELMARVIQKGGRPASLAHYGSIDPVEGGCDELQFASSPSEIATAVENGFVPVDPRTGFSSTKHIDVISSTRKHGFLPLTSSGAPCETTDSDTASLFFACPLFLDALLSIAGLSNIIQCLGSCPCSSITNRPPTCRRSDGSSYKNSPYP</sequence>
<dbReference type="OrthoDB" id="10264149at2759"/>
<gene>
    <name evidence="3" type="ORF">THAOC_35842</name>
</gene>
<keyword evidence="4" id="KW-1185">Reference proteome</keyword>
<dbReference type="EMBL" id="AGNL01048443">
    <property type="protein sequence ID" value="EJK45538.1"/>
    <property type="molecule type" value="Genomic_DNA"/>
</dbReference>
<keyword evidence="2" id="KW-0472">Membrane</keyword>
<keyword evidence="2" id="KW-0812">Transmembrane</keyword>
<comment type="caution">
    <text evidence="3">The sequence shown here is derived from an EMBL/GenBank/DDBJ whole genome shotgun (WGS) entry which is preliminary data.</text>
</comment>
<dbReference type="Proteomes" id="UP000266841">
    <property type="component" value="Unassembled WGS sequence"/>
</dbReference>
<proteinExistence type="predicted"/>
<evidence type="ECO:0000313" key="4">
    <source>
        <dbReference type="Proteomes" id="UP000266841"/>
    </source>
</evidence>
<accession>K0R0A2</accession>
<reference evidence="3 4" key="1">
    <citation type="journal article" date="2012" name="Genome Biol.">
        <title>Genome and low-iron response of an oceanic diatom adapted to chronic iron limitation.</title>
        <authorList>
            <person name="Lommer M."/>
            <person name="Specht M."/>
            <person name="Roy A.S."/>
            <person name="Kraemer L."/>
            <person name="Andreson R."/>
            <person name="Gutowska M.A."/>
            <person name="Wolf J."/>
            <person name="Bergner S.V."/>
            <person name="Schilhabel M.B."/>
            <person name="Klostermeier U.C."/>
            <person name="Beiko R.G."/>
            <person name="Rosenstiel P."/>
            <person name="Hippler M."/>
            <person name="Laroche J."/>
        </authorList>
    </citation>
    <scope>NUCLEOTIDE SEQUENCE [LARGE SCALE GENOMIC DNA]</scope>
    <source>
        <strain evidence="3 4">CCMP1005</strain>
    </source>
</reference>
<keyword evidence="2" id="KW-1133">Transmembrane helix</keyword>
<feature type="transmembrane region" description="Helical" evidence="2">
    <location>
        <begin position="169"/>
        <end position="188"/>
    </location>
</feature>
<evidence type="ECO:0000256" key="2">
    <source>
        <dbReference type="SAM" id="Phobius"/>
    </source>
</evidence>
<dbReference type="AlphaFoldDB" id="K0R0A2"/>
<feature type="transmembrane region" description="Helical" evidence="2">
    <location>
        <begin position="118"/>
        <end position="138"/>
    </location>
</feature>
<name>K0R0A2_THAOC</name>
<organism evidence="3 4">
    <name type="scientific">Thalassiosira oceanica</name>
    <name type="common">Marine diatom</name>
    <dbReference type="NCBI Taxonomy" id="159749"/>
    <lineage>
        <taxon>Eukaryota</taxon>
        <taxon>Sar</taxon>
        <taxon>Stramenopiles</taxon>
        <taxon>Ochrophyta</taxon>
        <taxon>Bacillariophyta</taxon>
        <taxon>Coscinodiscophyceae</taxon>
        <taxon>Thalassiosirophycidae</taxon>
        <taxon>Thalassiosirales</taxon>
        <taxon>Thalassiosiraceae</taxon>
        <taxon>Thalassiosira</taxon>
    </lineage>
</organism>
<feature type="transmembrane region" description="Helical" evidence="2">
    <location>
        <begin position="85"/>
        <end position="106"/>
    </location>
</feature>
<feature type="region of interest" description="Disordered" evidence="1">
    <location>
        <begin position="289"/>
        <end position="314"/>
    </location>
</feature>